<dbReference type="Gene3D" id="2.40.30.170">
    <property type="match status" value="1"/>
</dbReference>
<dbReference type="EMBL" id="WOBO01000005">
    <property type="protein sequence ID" value="MUK44742.1"/>
    <property type="molecule type" value="Genomic_DNA"/>
</dbReference>
<dbReference type="Pfam" id="PF25876">
    <property type="entry name" value="HH_MFP_RND"/>
    <property type="match status" value="1"/>
</dbReference>
<keyword evidence="3" id="KW-0812">Transmembrane</keyword>
<dbReference type="Pfam" id="PF25917">
    <property type="entry name" value="BSH_RND"/>
    <property type="match status" value="1"/>
</dbReference>
<feature type="coiled-coil region" evidence="2">
    <location>
        <begin position="145"/>
        <end position="172"/>
    </location>
</feature>
<dbReference type="GO" id="GO:0055085">
    <property type="term" value="P:transmembrane transport"/>
    <property type="evidence" value="ECO:0007669"/>
    <property type="project" value="InterPro"/>
</dbReference>
<keyword evidence="3" id="KW-0472">Membrane</keyword>
<dbReference type="RefSeq" id="WP_063669366.1">
    <property type="nucleotide sequence ID" value="NZ_LTZE01000017.1"/>
</dbReference>
<sequence>MKKSRHFSITFTLFFVSSLIGYLIYFAWQYSNNHPSTENAYVRAKIVSIAPQIKGRIISVEVNDYQKVNKGDLLLKIDPQPYLLAVKRAESAYQLAVQQHQVADSKVTQAIANLNGVTSNLKETQIEFKRTQALVSRKLSSQQELDIIKNKLAIAQAKLEEARANVEAAIANRGDDNGVDAAIVQQASAELAQAELDLSYTDITAPTDGLLGEINVFVGSVVKNSQMLFPLVVKNTYWVRANFKETSLTNIRMGQTAEVVIDMYPDITWQAKVSELSPASGTSFSLMPPENATGNWVKIKQRYPVKLILDIPKDSPQLRIGASAEVTINLSDDSRT</sequence>
<evidence type="ECO:0000256" key="2">
    <source>
        <dbReference type="SAM" id="Coils"/>
    </source>
</evidence>
<dbReference type="AlphaFoldDB" id="A0A6N3YTQ4"/>
<dbReference type="PANTHER" id="PTHR30386">
    <property type="entry name" value="MEMBRANE FUSION SUBUNIT OF EMRAB-TOLC MULTIDRUG EFFLUX PUMP"/>
    <property type="match status" value="1"/>
</dbReference>
<feature type="domain" description="Multidrug resistance protein MdtA-like barrel-sandwich hybrid" evidence="5">
    <location>
        <begin position="46"/>
        <end position="233"/>
    </location>
</feature>
<name>A0A6N3YTQ4_ALIFS</name>
<comment type="similarity">
    <text evidence="1">Belongs to the membrane fusion protein (MFP) (TC 8.A.1) family.</text>
</comment>
<accession>A0A6N3YTQ4</accession>
<organism evidence="6 7">
    <name type="scientific">Aliivibrio fischeri</name>
    <name type="common">Vibrio fischeri</name>
    <dbReference type="NCBI Taxonomy" id="668"/>
    <lineage>
        <taxon>Bacteria</taxon>
        <taxon>Pseudomonadati</taxon>
        <taxon>Pseudomonadota</taxon>
        <taxon>Gammaproteobacteria</taxon>
        <taxon>Vibrionales</taxon>
        <taxon>Vibrionaceae</taxon>
        <taxon>Aliivibrio</taxon>
    </lineage>
</organism>
<dbReference type="InterPro" id="IPR058625">
    <property type="entry name" value="MdtA-like_BSH"/>
</dbReference>
<comment type="caution">
    <text evidence="6">The sequence shown here is derived from an EMBL/GenBank/DDBJ whole genome shotgun (WGS) entry which is preliminary data.</text>
</comment>
<evidence type="ECO:0000256" key="1">
    <source>
        <dbReference type="ARBA" id="ARBA00009477"/>
    </source>
</evidence>
<evidence type="ECO:0000256" key="3">
    <source>
        <dbReference type="SAM" id="Phobius"/>
    </source>
</evidence>
<dbReference type="SUPFAM" id="SSF111369">
    <property type="entry name" value="HlyD-like secretion proteins"/>
    <property type="match status" value="2"/>
</dbReference>
<feature type="domain" description="Multidrug resistance protein MdtA-like alpha-helical hairpin" evidence="4">
    <location>
        <begin position="108"/>
        <end position="169"/>
    </location>
</feature>
<gene>
    <name evidence="6" type="ORF">GNP77_05045</name>
</gene>
<dbReference type="InterPro" id="IPR058624">
    <property type="entry name" value="MdtA-like_HH"/>
</dbReference>
<dbReference type="Proteomes" id="UP000435323">
    <property type="component" value="Unassembled WGS sequence"/>
</dbReference>
<evidence type="ECO:0000259" key="5">
    <source>
        <dbReference type="Pfam" id="PF25917"/>
    </source>
</evidence>
<keyword evidence="2" id="KW-0175">Coiled coil</keyword>
<proteinExistence type="inferred from homology"/>
<feature type="transmembrane region" description="Helical" evidence="3">
    <location>
        <begin position="7"/>
        <end position="28"/>
    </location>
</feature>
<dbReference type="Gene3D" id="1.10.287.470">
    <property type="entry name" value="Helix hairpin bin"/>
    <property type="match status" value="1"/>
</dbReference>
<evidence type="ECO:0000313" key="7">
    <source>
        <dbReference type="Proteomes" id="UP000435323"/>
    </source>
</evidence>
<dbReference type="PANTHER" id="PTHR30386:SF24">
    <property type="entry name" value="MULTIDRUG RESISTANCE EFFLUX PUMP"/>
    <property type="match status" value="1"/>
</dbReference>
<reference evidence="6 7" key="1">
    <citation type="submission" date="2019-11" db="EMBL/GenBank/DDBJ databases">
        <title>Using colonization assays and comparative genomics to discover symbiosis behaviors and factors in Vibrio fischeri.</title>
        <authorList>
            <person name="Bongrand C."/>
            <person name="Moriano-Gutierrez S."/>
            <person name="Arevalo P."/>
            <person name="Mcfall-Ngai M."/>
            <person name="Visick K."/>
            <person name="Polz M.F."/>
            <person name="Ruby E.G."/>
        </authorList>
    </citation>
    <scope>NUCLEOTIDE SEQUENCE [LARGE SCALE GENOMIC DNA]</scope>
    <source>
        <strain evidence="7">emors.3.2</strain>
    </source>
</reference>
<dbReference type="InterPro" id="IPR050739">
    <property type="entry name" value="MFP"/>
</dbReference>
<evidence type="ECO:0000259" key="4">
    <source>
        <dbReference type="Pfam" id="PF25876"/>
    </source>
</evidence>
<evidence type="ECO:0000313" key="6">
    <source>
        <dbReference type="EMBL" id="MUK44742.1"/>
    </source>
</evidence>
<protein>
    <submittedName>
        <fullName evidence="6">HlyD family efflux transporter periplasmic adaptor subunit</fullName>
    </submittedName>
</protein>
<keyword evidence="3" id="KW-1133">Transmembrane helix</keyword>